<organism evidence="2">
    <name type="scientific">uncultured Nocardioides sp</name>
    <dbReference type="NCBI Taxonomy" id="198441"/>
    <lineage>
        <taxon>Bacteria</taxon>
        <taxon>Bacillati</taxon>
        <taxon>Actinomycetota</taxon>
        <taxon>Actinomycetes</taxon>
        <taxon>Propionibacteriales</taxon>
        <taxon>Nocardioidaceae</taxon>
        <taxon>Nocardioides</taxon>
        <taxon>environmental samples</taxon>
    </lineage>
</organism>
<feature type="compositionally biased region" description="Low complexity" evidence="1">
    <location>
        <begin position="70"/>
        <end position="85"/>
    </location>
</feature>
<feature type="non-terminal residue" evidence="2">
    <location>
        <position position="85"/>
    </location>
</feature>
<proteinExistence type="predicted"/>
<protein>
    <submittedName>
        <fullName evidence="2">Uncharacterized protein</fullName>
    </submittedName>
</protein>
<dbReference type="AlphaFoldDB" id="A0A6J4PAD1"/>
<evidence type="ECO:0000256" key="1">
    <source>
        <dbReference type="SAM" id="MobiDB-lite"/>
    </source>
</evidence>
<reference evidence="2" key="1">
    <citation type="submission" date="2020-02" db="EMBL/GenBank/DDBJ databases">
        <authorList>
            <person name="Meier V. D."/>
        </authorList>
    </citation>
    <scope>NUCLEOTIDE SEQUENCE</scope>
    <source>
        <strain evidence="2">AVDCRST_MAG06</strain>
    </source>
</reference>
<gene>
    <name evidence="2" type="ORF">AVDCRST_MAG06-2613</name>
</gene>
<feature type="region of interest" description="Disordered" evidence="1">
    <location>
        <begin position="1"/>
        <end position="85"/>
    </location>
</feature>
<name>A0A6J4PAD1_9ACTN</name>
<dbReference type="EMBL" id="CADCUP010000173">
    <property type="protein sequence ID" value="CAA9407115.1"/>
    <property type="molecule type" value="Genomic_DNA"/>
</dbReference>
<sequence>AGVVGDDGGGVPQQHGVLPERGPAGQVDRRRPHRRDHRRGGGRLARHTADHDRQPVGRQRVRHRGEALHRPAPARAGRPRVQQDV</sequence>
<evidence type="ECO:0000313" key="2">
    <source>
        <dbReference type="EMBL" id="CAA9407115.1"/>
    </source>
</evidence>
<accession>A0A6J4PAD1</accession>
<feature type="compositionally biased region" description="Basic residues" evidence="1">
    <location>
        <begin position="30"/>
        <end position="46"/>
    </location>
</feature>
<feature type="compositionally biased region" description="Gly residues" evidence="1">
    <location>
        <begin position="1"/>
        <end position="11"/>
    </location>
</feature>
<feature type="non-terminal residue" evidence="2">
    <location>
        <position position="1"/>
    </location>
</feature>